<evidence type="ECO:0000313" key="5">
    <source>
        <dbReference type="EMBL" id="KTD75993.1"/>
    </source>
</evidence>
<evidence type="ECO:0000256" key="2">
    <source>
        <dbReference type="ARBA" id="ARBA00011915"/>
    </source>
</evidence>
<dbReference type="OrthoDB" id="9790967at2"/>
<dbReference type="GO" id="GO:0006574">
    <property type="term" value="P:L-valine catabolic process"/>
    <property type="evidence" value="ECO:0007669"/>
    <property type="project" value="TreeGrafter"/>
</dbReference>
<dbReference type="Pfam" id="PF16113">
    <property type="entry name" value="ECH_2"/>
    <property type="match status" value="1"/>
</dbReference>
<dbReference type="Gene3D" id="3.90.226.10">
    <property type="entry name" value="2-enoyl-CoA Hydratase, Chain A, domain 1"/>
    <property type="match status" value="1"/>
</dbReference>
<dbReference type="NCBIfam" id="NF004127">
    <property type="entry name" value="PRK05617.1"/>
    <property type="match status" value="1"/>
</dbReference>
<keyword evidence="3" id="KW-0378">Hydrolase</keyword>
<dbReference type="CDD" id="cd06558">
    <property type="entry name" value="crotonase-like"/>
    <property type="match status" value="1"/>
</dbReference>
<dbReference type="InterPro" id="IPR032259">
    <property type="entry name" value="HIBYL-CoA-H"/>
</dbReference>
<dbReference type="PATRIC" id="fig|45076.6.peg.2810"/>
<name>A0A0W1A432_9GAMM</name>
<comment type="caution">
    <text evidence="5">The sequence shown here is derived from an EMBL/GenBank/DDBJ whole genome shotgun (WGS) entry which is preliminary data.</text>
</comment>
<protein>
    <recommendedName>
        <fullName evidence="2">3-hydroxyisobutyryl-CoA hydrolase</fullName>
        <ecNumber evidence="2">3.1.2.4</ecNumber>
    </recommendedName>
</protein>
<gene>
    <name evidence="5" type="ORF">Lwor_2559</name>
</gene>
<dbReference type="SUPFAM" id="SSF52096">
    <property type="entry name" value="ClpP/crotonase"/>
    <property type="match status" value="1"/>
</dbReference>
<organism evidence="5 6">
    <name type="scientific">Legionella worsleiensis</name>
    <dbReference type="NCBI Taxonomy" id="45076"/>
    <lineage>
        <taxon>Bacteria</taxon>
        <taxon>Pseudomonadati</taxon>
        <taxon>Pseudomonadota</taxon>
        <taxon>Gammaproteobacteria</taxon>
        <taxon>Legionellales</taxon>
        <taxon>Legionellaceae</taxon>
        <taxon>Legionella</taxon>
    </lineage>
</organism>
<evidence type="ECO:0000313" key="6">
    <source>
        <dbReference type="Proteomes" id="UP000054662"/>
    </source>
</evidence>
<dbReference type="InterPro" id="IPR029045">
    <property type="entry name" value="ClpP/crotonase-like_dom_sf"/>
</dbReference>
<reference evidence="5 6" key="1">
    <citation type="submission" date="2015-11" db="EMBL/GenBank/DDBJ databases">
        <title>Genomic analysis of 38 Legionella species identifies large and diverse effector repertoires.</title>
        <authorList>
            <person name="Burstein D."/>
            <person name="Amaro F."/>
            <person name="Zusman T."/>
            <person name="Lifshitz Z."/>
            <person name="Cohen O."/>
            <person name="Gilbert J.A."/>
            <person name="Pupko T."/>
            <person name="Shuman H.A."/>
            <person name="Segal G."/>
        </authorList>
    </citation>
    <scope>NUCLEOTIDE SEQUENCE [LARGE SCALE GENOMIC DNA]</scope>
    <source>
        <strain evidence="5 6">ATCC 49508</strain>
    </source>
</reference>
<dbReference type="EMBL" id="LNZC01000031">
    <property type="protein sequence ID" value="KTD75993.1"/>
    <property type="molecule type" value="Genomic_DNA"/>
</dbReference>
<comment type="catalytic activity">
    <reaction evidence="1">
        <text>3-hydroxy-2-methylpropanoyl-CoA + H2O = 3-hydroxy-2-methylpropanoate + CoA + H(+)</text>
        <dbReference type="Rhea" id="RHEA:20888"/>
        <dbReference type="ChEBI" id="CHEBI:11805"/>
        <dbReference type="ChEBI" id="CHEBI:15377"/>
        <dbReference type="ChEBI" id="CHEBI:15378"/>
        <dbReference type="ChEBI" id="CHEBI:57287"/>
        <dbReference type="ChEBI" id="CHEBI:57340"/>
        <dbReference type="EC" id="3.1.2.4"/>
    </reaction>
</comment>
<proteinExistence type="predicted"/>
<dbReference type="Proteomes" id="UP000054662">
    <property type="component" value="Unassembled WGS sequence"/>
</dbReference>
<accession>A0A0W1A432</accession>
<dbReference type="STRING" id="45076.Lwor_2559"/>
<dbReference type="PANTHER" id="PTHR43176">
    <property type="entry name" value="3-HYDROXYISOBUTYRYL-COA HYDROLASE-RELATED"/>
    <property type="match status" value="1"/>
</dbReference>
<dbReference type="InterPro" id="IPR045004">
    <property type="entry name" value="ECH_dom"/>
</dbReference>
<evidence type="ECO:0000256" key="1">
    <source>
        <dbReference type="ARBA" id="ARBA00001709"/>
    </source>
</evidence>
<evidence type="ECO:0000259" key="4">
    <source>
        <dbReference type="Pfam" id="PF16113"/>
    </source>
</evidence>
<dbReference type="EC" id="3.1.2.4" evidence="2"/>
<dbReference type="GO" id="GO:0003860">
    <property type="term" value="F:3-hydroxyisobutyryl-CoA hydrolase activity"/>
    <property type="evidence" value="ECO:0007669"/>
    <property type="project" value="UniProtKB-EC"/>
</dbReference>
<sequence length="352" mass="39128">MTDEILFTQEGQIGLITLNRPSALNALSLPMILAMQKQLEVWQEDNSVKAVIVRAVPGNAFCAGGDVRWLYNSGRSSNSEQMQFFWHEYRLNHFIHHYSKPYIALMDGITMGGGVGISLHGSHSVASEQFVFSMPETGIGFFPDIGASHLLTRCPGSLGIYLGLTGNRIGSQDALKAGLIKYRVLSSQMGALTEALIAADLSEDAYTRVDACIQTFTHSDSSNEVSQIKPLINVCFAHPTIELICDALRRCDGIWAEGVYNTLEQKAPLSLKVTLAQLHKAKGLSLAECLKMDFDLVAHFMKDRDFYEGVRSLLIIKDKKPNWKPSRLDLIPDTMVENYFERFHSGLELIVI</sequence>
<dbReference type="RefSeq" id="WP_058494301.1">
    <property type="nucleotide sequence ID" value="NZ_CBCRUR010000017.1"/>
</dbReference>
<feature type="domain" description="Enoyl-CoA hydratase/isomerase" evidence="4">
    <location>
        <begin position="13"/>
        <end position="340"/>
    </location>
</feature>
<keyword evidence="6" id="KW-1185">Reference proteome</keyword>
<dbReference type="PANTHER" id="PTHR43176:SF3">
    <property type="entry name" value="3-HYDROXYISOBUTYRYL-COA HYDROLASE, MITOCHONDRIAL"/>
    <property type="match status" value="1"/>
</dbReference>
<dbReference type="AlphaFoldDB" id="A0A0W1A432"/>
<evidence type="ECO:0000256" key="3">
    <source>
        <dbReference type="ARBA" id="ARBA00022801"/>
    </source>
</evidence>